<gene>
    <name evidence="1" type="ORF">TRN7648_02073</name>
</gene>
<dbReference type="EMBL" id="CYSE01000003">
    <property type="protein sequence ID" value="CUH78612.1"/>
    <property type="molecule type" value="Genomic_DNA"/>
</dbReference>
<organism evidence="1 2">
    <name type="scientific">Tropicibacter naphthalenivorans</name>
    <dbReference type="NCBI Taxonomy" id="441103"/>
    <lineage>
        <taxon>Bacteria</taxon>
        <taxon>Pseudomonadati</taxon>
        <taxon>Pseudomonadota</taxon>
        <taxon>Alphaproteobacteria</taxon>
        <taxon>Rhodobacterales</taxon>
        <taxon>Roseobacteraceae</taxon>
        <taxon>Tropicibacter</taxon>
    </lineage>
</organism>
<name>A0A0P1GTZ1_9RHOB</name>
<keyword evidence="2" id="KW-1185">Reference proteome</keyword>
<proteinExistence type="predicted"/>
<dbReference type="RefSeq" id="WP_058247566.1">
    <property type="nucleotide sequence ID" value="NZ_CYSE01000003.1"/>
</dbReference>
<dbReference type="OrthoDB" id="6705417at2"/>
<protein>
    <submittedName>
        <fullName evidence="1">Uncharacterized protein</fullName>
    </submittedName>
</protein>
<accession>A0A0P1GTZ1</accession>
<evidence type="ECO:0000313" key="1">
    <source>
        <dbReference type="EMBL" id="CUH78612.1"/>
    </source>
</evidence>
<sequence>MTTYHEFDQAAIDEALETAHAHYADRKMLMTQQVQGLADSGHMALAAQCIKVTVEDGKVCLNLPLGIGKVCLPIPAKFPAGTVAQACLSICTTWGIPTGVRVSVEIAGITVVSQSFGKC</sequence>
<dbReference type="AlphaFoldDB" id="A0A0P1GTZ1"/>
<dbReference type="Proteomes" id="UP000054935">
    <property type="component" value="Unassembled WGS sequence"/>
</dbReference>
<evidence type="ECO:0000313" key="2">
    <source>
        <dbReference type="Proteomes" id="UP000054935"/>
    </source>
</evidence>
<reference evidence="1 2" key="1">
    <citation type="submission" date="2015-09" db="EMBL/GenBank/DDBJ databases">
        <authorList>
            <consortium name="Swine Surveillance"/>
        </authorList>
    </citation>
    <scope>NUCLEOTIDE SEQUENCE [LARGE SCALE GENOMIC DNA]</scope>
    <source>
        <strain evidence="1 2">CECT 7648</strain>
    </source>
</reference>